<reference evidence="1" key="2">
    <citation type="journal article" date="2018" name="Nat. Commun.">
        <title>Tailed giant Tupanvirus possesses the most complete translational apparatus of the known virosphere.</title>
        <authorList>
            <person name="Abrahao J."/>
            <person name="Silva L."/>
            <person name="Silva L.S."/>
            <person name="Khalil J.Y.B."/>
            <person name="Rodrigues R."/>
            <person name="Arantes T."/>
            <person name="Assis F."/>
            <person name="Boratto P."/>
            <person name="Andrade M."/>
            <person name="Kroon E.G."/>
            <person name="Ribeiro B."/>
            <person name="Bergier I."/>
            <person name="Seligmann H."/>
            <person name="Ghigo E."/>
            <person name="Colson P."/>
            <person name="Levasseur A."/>
            <person name="Kroemer G."/>
            <person name="Raoult D."/>
            <person name="La Scola B."/>
        </authorList>
    </citation>
    <scope>NUCLEOTIDE SEQUENCE [LARGE SCALE GENOMIC DNA]</scope>
    <source>
        <strain evidence="1">Deep ocean</strain>
    </source>
</reference>
<reference evidence="1" key="1">
    <citation type="submission" date="2017-06" db="EMBL/GenBank/DDBJ databases">
        <authorList>
            <person name="Assis F.L."/>
            <person name="Abrahao J.S."/>
            <person name="Silva L."/>
            <person name="Khalil J.B."/>
            <person name="Rodrigues R."/>
            <person name="Silva L.S."/>
            <person name="Boratto P."/>
            <person name="Andrade M."/>
            <person name="Kroon E.G."/>
            <person name="Ribeiro B."/>
            <person name="Bergier I."/>
            <person name="Seligmann H."/>
            <person name="Ghigo E."/>
            <person name="Colson P."/>
            <person name="Levasseur A."/>
            <person name="Raoult D."/>
            <person name="Scola B.L."/>
        </authorList>
    </citation>
    <scope>NUCLEOTIDE SEQUENCE</scope>
    <source>
        <strain evidence="1">Deep ocean</strain>
    </source>
</reference>
<dbReference type="EMBL" id="MF405918">
    <property type="protein sequence ID" value="QKU33620.1"/>
    <property type="molecule type" value="Genomic_DNA"/>
</dbReference>
<sequence>MNSRIVDMIETFCKKSQDYNLPGTIMSSIIYLNYSSNEWSQLNQSPYSTMPHYDTRRQEVSDNIQRIIVALIEKIPNHRICTDLVMIFSEIVVSYMDSVSHDEAKVDELADAFNSMMITYKTPNNFENIFSKMAI</sequence>
<dbReference type="RefSeq" id="YP_010780227.1">
    <property type="nucleotide sequence ID" value="NC_075038.1"/>
</dbReference>
<protein>
    <submittedName>
        <fullName evidence="1">Putative ORFan</fullName>
    </submittedName>
</protein>
<proteinExistence type="predicted"/>
<dbReference type="KEGG" id="vg:80516918"/>
<evidence type="ECO:0000313" key="1">
    <source>
        <dbReference type="EMBL" id="QKU33620.1"/>
    </source>
</evidence>
<accession>A0A6N1NFE3</accession>
<name>A0A6N1NFE3_9VIRU</name>
<dbReference type="GeneID" id="80516918"/>
<organism evidence="1">
    <name type="scientific">Tupanvirus deep ocean</name>
    <dbReference type="NCBI Taxonomy" id="2126984"/>
    <lineage>
        <taxon>Viruses</taxon>
        <taxon>Varidnaviria</taxon>
        <taxon>Bamfordvirae</taxon>
        <taxon>Nucleocytoviricota</taxon>
        <taxon>Megaviricetes</taxon>
        <taxon>Imitervirales</taxon>
        <taxon>Mimiviridae</taxon>
        <taxon>Megamimivirinae</taxon>
        <taxon>Tupanvirus</taxon>
        <taxon>Tupanvirus altamarinense</taxon>
    </lineage>
</organism>